<proteinExistence type="predicted"/>
<keyword evidence="2" id="KW-1185">Reference proteome</keyword>
<name>A0ABT8VLJ5_9BACL</name>
<comment type="caution">
    <text evidence="1">The sequence shown here is derived from an EMBL/GenBank/DDBJ whole genome shotgun (WGS) entry which is preliminary data.</text>
</comment>
<evidence type="ECO:0000313" key="1">
    <source>
        <dbReference type="EMBL" id="MDO3681847.1"/>
    </source>
</evidence>
<evidence type="ECO:0000313" key="2">
    <source>
        <dbReference type="Proteomes" id="UP001168883"/>
    </source>
</evidence>
<protein>
    <submittedName>
        <fullName evidence="1">Uncharacterized protein</fullName>
    </submittedName>
</protein>
<gene>
    <name evidence="1" type="ORF">Q3C12_33150</name>
</gene>
<dbReference type="Proteomes" id="UP001168883">
    <property type="component" value="Unassembled WGS sequence"/>
</dbReference>
<reference evidence="1" key="1">
    <citation type="submission" date="2023-07" db="EMBL/GenBank/DDBJ databases">
        <authorList>
            <person name="Aktuganov G."/>
            <person name="Boyko T."/>
            <person name="Delegan Y."/>
            <person name="Galimzianova N."/>
            <person name="Gilvanova E."/>
            <person name="Korobov V."/>
            <person name="Kuzmina L."/>
            <person name="Melentiev A."/>
            <person name="Milman P."/>
            <person name="Ryabova A."/>
            <person name="Stupak E."/>
            <person name="Yasakov T."/>
            <person name="Zharikova N."/>
            <person name="Zhurenko E."/>
        </authorList>
    </citation>
    <scope>NUCLEOTIDE SEQUENCE</scope>
    <source>
        <strain evidence="1">IB-739</strain>
    </source>
</reference>
<dbReference type="RefSeq" id="WP_302881404.1">
    <property type="nucleotide sequence ID" value="NZ_JAUMKJ010000082.1"/>
</dbReference>
<accession>A0ABT8VLJ5</accession>
<organism evidence="1 2">
    <name type="scientific">Paenibacillus ehimensis</name>
    <dbReference type="NCBI Taxonomy" id="79264"/>
    <lineage>
        <taxon>Bacteria</taxon>
        <taxon>Bacillati</taxon>
        <taxon>Bacillota</taxon>
        <taxon>Bacilli</taxon>
        <taxon>Bacillales</taxon>
        <taxon>Paenibacillaceae</taxon>
        <taxon>Paenibacillus</taxon>
    </lineage>
</organism>
<dbReference type="EMBL" id="JAUMKJ010000082">
    <property type="protein sequence ID" value="MDO3681847.1"/>
    <property type="molecule type" value="Genomic_DNA"/>
</dbReference>
<sequence length="162" mass="18045">MKVIQSSEIGKALELKNQTVMIEGVPVETKVKFLSDLPNTLNAQWDSTVMGISITTFYLTLTYRFDLTNGRATKVVDANGAHRNYNPGVIHKSSKKNFGSQSVKSGNKRFNAILSDDKNVDISSLNKNTKITIRGNLSTRKNIVTEWEISEAEIIKNRVIGK</sequence>